<dbReference type="InterPro" id="IPR015424">
    <property type="entry name" value="PyrdxlP-dep_Trfase"/>
</dbReference>
<reference evidence="4" key="1">
    <citation type="submission" date="2018-05" db="EMBL/GenBank/DDBJ databases">
        <authorList>
            <person name="Lanie J.A."/>
            <person name="Ng W.-L."/>
            <person name="Kazmierczak K.M."/>
            <person name="Andrzejewski T.M."/>
            <person name="Davidsen T.M."/>
            <person name="Wayne K.J."/>
            <person name="Tettelin H."/>
            <person name="Glass J.I."/>
            <person name="Rusch D."/>
            <person name="Podicherti R."/>
            <person name="Tsui H.-C.T."/>
            <person name="Winkler M.E."/>
        </authorList>
    </citation>
    <scope>NUCLEOTIDE SEQUENCE</scope>
</reference>
<keyword evidence="2" id="KW-0560">Oxidoreductase</keyword>
<name>A0A381RPX7_9ZZZZ</name>
<proteinExistence type="predicted"/>
<dbReference type="GO" id="GO:0004375">
    <property type="term" value="F:glycine dehydrogenase (decarboxylating) activity"/>
    <property type="evidence" value="ECO:0007669"/>
    <property type="project" value="InterPro"/>
</dbReference>
<dbReference type="GO" id="GO:0005829">
    <property type="term" value="C:cytosol"/>
    <property type="evidence" value="ECO:0007669"/>
    <property type="project" value="TreeGrafter"/>
</dbReference>
<keyword evidence="1" id="KW-0663">Pyridoxal phosphate</keyword>
<accession>A0A381RPX7</accession>
<evidence type="ECO:0000313" key="4">
    <source>
        <dbReference type="EMBL" id="SUZ93211.1"/>
    </source>
</evidence>
<dbReference type="Gene3D" id="3.40.640.10">
    <property type="entry name" value="Type I PLP-dependent aspartate aminotransferase-like (Major domain)"/>
    <property type="match status" value="1"/>
</dbReference>
<dbReference type="PANTHER" id="PTHR11773">
    <property type="entry name" value="GLYCINE DEHYDROGENASE, DECARBOXYLATING"/>
    <property type="match status" value="1"/>
</dbReference>
<dbReference type="AlphaFoldDB" id="A0A381RPX7"/>
<evidence type="ECO:0000256" key="2">
    <source>
        <dbReference type="ARBA" id="ARBA00023002"/>
    </source>
</evidence>
<dbReference type="PANTHER" id="PTHR11773:SF1">
    <property type="entry name" value="GLYCINE DEHYDROGENASE (DECARBOXYLATING), MITOCHONDRIAL"/>
    <property type="match status" value="1"/>
</dbReference>
<sequence>MTHDTTKGFSSRHIGLSTKDQVHMLAELGFDSIDELIAKTLPDSIRTNSKLNIGSGINEFTLLKTLKRIASKNKVYRSYIGMGYYGTITPPVIQRNILENPGWYTAYTPYQAEISQGRLEALLNFQTMVTDLTGMHIANASLLDEATAAAEAMLILFRSSQKRTRFLVADDCHPQTIDVLKTRAKPIGIKIKIQPADQFELNNDVFGVLIQYPTTDGKVFDFSDLCENAHDQGILVAVATDLLGLAILPSPGELGADVAVGNSQRFGVPLGFGGPHAAFIAAKEELKRKMPGRIIGVSIDSNGNRALRMALQTREQHIRR</sequence>
<dbReference type="EMBL" id="UINC01002127">
    <property type="protein sequence ID" value="SUZ93211.1"/>
    <property type="molecule type" value="Genomic_DNA"/>
</dbReference>
<dbReference type="FunFam" id="3.40.640.10:FF:000199">
    <property type="entry name" value="Glycine dehydrogenase [decarboxylating], mitochondrial"/>
    <property type="match status" value="1"/>
</dbReference>
<protein>
    <recommendedName>
        <fullName evidence="3">Glycine cleavage system P-protein N-terminal domain-containing protein</fullName>
    </recommendedName>
</protein>
<evidence type="ECO:0000259" key="3">
    <source>
        <dbReference type="Pfam" id="PF02347"/>
    </source>
</evidence>
<dbReference type="GO" id="GO:0019464">
    <property type="term" value="P:glycine decarboxylation via glycine cleavage system"/>
    <property type="evidence" value="ECO:0007669"/>
    <property type="project" value="TreeGrafter"/>
</dbReference>
<dbReference type="InterPro" id="IPR015421">
    <property type="entry name" value="PyrdxlP-dep_Trfase_major"/>
</dbReference>
<gene>
    <name evidence="4" type="ORF">METZ01_LOCUS46065</name>
</gene>
<organism evidence="4">
    <name type="scientific">marine metagenome</name>
    <dbReference type="NCBI Taxonomy" id="408172"/>
    <lineage>
        <taxon>unclassified sequences</taxon>
        <taxon>metagenomes</taxon>
        <taxon>ecological metagenomes</taxon>
    </lineage>
</organism>
<evidence type="ECO:0000256" key="1">
    <source>
        <dbReference type="ARBA" id="ARBA00022898"/>
    </source>
</evidence>
<dbReference type="GO" id="GO:0005960">
    <property type="term" value="C:glycine cleavage complex"/>
    <property type="evidence" value="ECO:0007669"/>
    <property type="project" value="TreeGrafter"/>
</dbReference>
<dbReference type="GO" id="GO:0016594">
    <property type="term" value="F:glycine binding"/>
    <property type="evidence" value="ECO:0007669"/>
    <property type="project" value="TreeGrafter"/>
</dbReference>
<dbReference type="SUPFAM" id="SSF53383">
    <property type="entry name" value="PLP-dependent transferases"/>
    <property type="match status" value="1"/>
</dbReference>
<dbReference type="Pfam" id="PF02347">
    <property type="entry name" value="GDC-P"/>
    <property type="match status" value="1"/>
</dbReference>
<dbReference type="InterPro" id="IPR020581">
    <property type="entry name" value="GDC_P"/>
</dbReference>
<dbReference type="GO" id="GO:0030170">
    <property type="term" value="F:pyridoxal phosphate binding"/>
    <property type="evidence" value="ECO:0007669"/>
    <property type="project" value="TreeGrafter"/>
</dbReference>
<feature type="domain" description="Glycine cleavage system P-protein N-terminal" evidence="3">
    <location>
        <begin position="12"/>
        <end position="320"/>
    </location>
</feature>
<feature type="non-terminal residue" evidence="4">
    <location>
        <position position="320"/>
    </location>
</feature>
<dbReference type="InterPro" id="IPR049315">
    <property type="entry name" value="GDC-P_N"/>
</dbReference>